<keyword evidence="3" id="KW-1185">Reference proteome</keyword>
<comment type="caution">
    <text evidence="2">The sequence shown here is derived from an EMBL/GenBank/DDBJ whole genome shotgun (WGS) entry which is preliminary data.</text>
</comment>
<feature type="coiled-coil region" evidence="1">
    <location>
        <begin position="26"/>
        <end position="87"/>
    </location>
</feature>
<gene>
    <name evidence="2" type="ORF">DPMN_076869</name>
</gene>
<evidence type="ECO:0000256" key="1">
    <source>
        <dbReference type="SAM" id="Coils"/>
    </source>
</evidence>
<evidence type="ECO:0000313" key="3">
    <source>
        <dbReference type="Proteomes" id="UP000828390"/>
    </source>
</evidence>
<accession>A0A9D3YMZ5</accession>
<dbReference type="EMBL" id="JAIWYP010000015">
    <property type="protein sequence ID" value="KAH3701873.1"/>
    <property type="molecule type" value="Genomic_DNA"/>
</dbReference>
<reference evidence="2" key="1">
    <citation type="journal article" date="2019" name="bioRxiv">
        <title>The Genome of the Zebra Mussel, Dreissena polymorpha: A Resource for Invasive Species Research.</title>
        <authorList>
            <person name="McCartney M.A."/>
            <person name="Auch B."/>
            <person name="Kono T."/>
            <person name="Mallez S."/>
            <person name="Zhang Y."/>
            <person name="Obille A."/>
            <person name="Becker A."/>
            <person name="Abrahante J.E."/>
            <person name="Garbe J."/>
            <person name="Badalamenti J.P."/>
            <person name="Herman A."/>
            <person name="Mangelson H."/>
            <person name="Liachko I."/>
            <person name="Sullivan S."/>
            <person name="Sone E.D."/>
            <person name="Koren S."/>
            <person name="Silverstein K.A.T."/>
            <person name="Beckman K.B."/>
            <person name="Gohl D.M."/>
        </authorList>
    </citation>
    <scope>NUCLEOTIDE SEQUENCE</scope>
    <source>
        <strain evidence="2">Duluth1</strain>
        <tissue evidence="2">Whole animal</tissue>
    </source>
</reference>
<evidence type="ECO:0000313" key="2">
    <source>
        <dbReference type="EMBL" id="KAH3701873.1"/>
    </source>
</evidence>
<keyword evidence="1" id="KW-0175">Coiled coil</keyword>
<organism evidence="2 3">
    <name type="scientific">Dreissena polymorpha</name>
    <name type="common">Zebra mussel</name>
    <name type="synonym">Mytilus polymorpha</name>
    <dbReference type="NCBI Taxonomy" id="45954"/>
    <lineage>
        <taxon>Eukaryota</taxon>
        <taxon>Metazoa</taxon>
        <taxon>Spiralia</taxon>
        <taxon>Lophotrochozoa</taxon>
        <taxon>Mollusca</taxon>
        <taxon>Bivalvia</taxon>
        <taxon>Autobranchia</taxon>
        <taxon>Heteroconchia</taxon>
        <taxon>Euheterodonta</taxon>
        <taxon>Imparidentia</taxon>
        <taxon>Neoheterodontei</taxon>
        <taxon>Myida</taxon>
        <taxon>Dreissenoidea</taxon>
        <taxon>Dreissenidae</taxon>
        <taxon>Dreissena</taxon>
    </lineage>
</organism>
<dbReference type="AlphaFoldDB" id="A0A9D3YMZ5"/>
<name>A0A9D3YMZ5_DREPO</name>
<proteinExistence type="predicted"/>
<dbReference type="Proteomes" id="UP000828390">
    <property type="component" value="Unassembled WGS sequence"/>
</dbReference>
<reference evidence="2" key="2">
    <citation type="submission" date="2020-11" db="EMBL/GenBank/DDBJ databases">
        <authorList>
            <person name="McCartney M.A."/>
            <person name="Auch B."/>
            <person name="Kono T."/>
            <person name="Mallez S."/>
            <person name="Becker A."/>
            <person name="Gohl D.M."/>
            <person name="Silverstein K.A.T."/>
            <person name="Koren S."/>
            <person name="Bechman K.B."/>
            <person name="Herman A."/>
            <person name="Abrahante J.E."/>
            <person name="Garbe J."/>
        </authorList>
    </citation>
    <scope>NUCLEOTIDE SEQUENCE</scope>
    <source>
        <strain evidence="2">Duluth1</strain>
        <tissue evidence="2">Whole animal</tissue>
    </source>
</reference>
<protein>
    <submittedName>
        <fullName evidence="2">Uncharacterized protein</fullName>
    </submittedName>
</protein>
<sequence length="110" mass="12972">MFLTNIGDGMEVEELHHVLQERDSSIAEFKAKLDKAETDQKQLQKIYNSKQQELEKLQRKIKLNAENEQLQAQVKEFQNKEKNISSSLDETIKRMRDKEIVISRLDAEIR</sequence>